<reference evidence="1" key="1">
    <citation type="journal article" date="2013" name="PLoS ONE">
        <title>Direct detection of alternative open reading frames translation products in human significantly expands the proteome.</title>
        <authorList>
            <person name="Vanderperre B."/>
            <person name="Lucier J.-F."/>
            <person name="Motard J."/>
            <person name="Tremblay G."/>
            <person name="Vanderperre S."/>
            <person name="Wisztorski M."/>
            <person name="Salzet M."/>
            <person name="Boisvert F.-M."/>
            <person name="Roucou X."/>
        </authorList>
    </citation>
    <scope>NUCLEOTIDE SEQUENCE</scope>
</reference>
<dbReference type="AlphaFoldDB" id="L8E996"/>
<accession>L8E996</accession>
<gene>
    <name evidence="1" type="primary">HUWE1</name>
</gene>
<proteinExistence type="predicted"/>
<protein>
    <submittedName>
        <fullName evidence="1">Alternative protein HUWE1</fullName>
    </submittedName>
</protein>
<sequence length="59" mass="6975">MMSNFSWNCSRSKHGTLESASYITGWTCWTASMEYWQMLDRQWRICHGCSYVIGQKESN</sequence>
<name>L8E996_HUMAN</name>
<dbReference type="EMBL" id="HF584247">
    <property type="protein sequence ID" value="CCQ43744.1"/>
    <property type="molecule type" value="Genomic_DNA"/>
</dbReference>
<dbReference type="ChiTaRS" id="HUWE1">
    <property type="organism name" value="human"/>
</dbReference>
<organism evidence="1">
    <name type="scientific">Homo sapiens</name>
    <name type="common">Human</name>
    <dbReference type="NCBI Taxonomy" id="9606"/>
    <lineage>
        <taxon>Eukaryota</taxon>
        <taxon>Metazoa</taxon>
        <taxon>Chordata</taxon>
        <taxon>Craniata</taxon>
        <taxon>Vertebrata</taxon>
        <taxon>Euteleostomi</taxon>
        <taxon>Mammalia</taxon>
        <taxon>Eutheria</taxon>
        <taxon>Euarchontoglires</taxon>
        <taxon>Primates</taxon>
        <taxon>Haplorrhini</taxon>
        <taxon>Catarrhini</taxon>
        <taxon>Hominidae</taxon>
        <taxon>Homo</taxon>
    </lineage>
</organism>
<dbReference type="PeptideAtlas" id="L8E996"/>
<dbReference type="OrthoDB" id="8068875at2759"/>
<evidence type="ECO:0000313" key="1">
    <source>
        <dbReference type="EMBL" id="CCQ43744.1"/>
    </source>
</evidence>